<dbReference type="Proteomes" id="UP000277191">
    <property type="component" value="Chromosome 1"/>
</dbReference>
<organism evidence="1 2">
    <name type="scientific">Burkholderia cenocepacia</name>
    <dbReference type="NCBI Taxonomy" id="95486"/>
    <lineage>
        <taxon>Bacteria</taxon>
        <taxon>Pseudomonadati</taxon>
        <taxon>Pseudomonadota</taxon>
        <taxon>Betaproteobacteria</taxon>
        <taxon>Burkholderiales</taxon>
        <taxon>Burkholderiaceae</taxon>
        <taxon>Burkholderia</taxon>
        <taxon>Burkholderia cepacia complex</taxon>
    </lineage>
</organism>
<reference evidence="1 2" key="1">
    <citation type="submission" date="2018-12" db="EMBL/GenBank/DDBJ databases">
        <title>Cadmium resistance mechanism in endophytic bacteria Burkholderia cenocepacia YG-3.</title>
        <authorList>
            <person name="Zhang X."/>
            <person name="Wang X."/>
            <person name="Zhu Y."/>
        </authorList>
    </citation>
    <scope>NUCLEOTIDE SEQUENCE [LARGE SCALE GENOMIC DNA]</scope>
    <source>
        <strain evidence="1 2">YG-3</strain>
    </source>
</reference>
<dbReference type="EMBL" id="CP034545">
    <property type="protein sequence ID" value="AZQ50585.1"/>
    <property type="molecule type" value="Genomic_DNA"/>
</dbReference>
<proteinExistence type="predicted"/>
<evidence type="ECO:0000313" key="2">
    <source>
        <dbReference type="Proteomes" id="UP000277191"/>
    </source>
</evidence>
<dbReference type="AlphaFoldDB" id="A0A3Q9F6I6"/>
<dbReference type="RefSeq" id="WP_126360481.1">
    <property type="nucleotide sequence ID" value="NZ_CP034545.1"/>
</dbReference>
<evidence type="ECO:0008006" key="3">
    <source>
        <dbReference type="Google" id="ProtNLM"/>
    </source>
</evidence>
<dbReference type="Pfam" id="PF14384">
    <property type="entry name" value="BrnA_antitoxin"/>
    <property type="match status" value="1"/>
</dbReference>
<sequence>MKKAVKFIRNTPEEEAAIARGIAADPDAHELSDAEIDAMEPFVEVVAKKFGRPKLEHPKEQVSIRYDADILAAFRADGPGWQTRMNDALRDWLKKRRA</sequence>
<evidence type="ECO:0000313" key="1">
    <source>
        <dbReference type="EMBL" id="AZQ50585.1"/>
    </source>
</evidence>
<name>A0A3Q9F6I6_9BURK</name>
<accession>A0A3Q9F6I6</accession>
<protein>
    <recommendedName>
        <fullName evidence="3">BrnA antitoxin family protein</fullName>
    </recommendedName>
</protein>
<gene>
    <name evidence="1" type="ORF">D5R55_05975</name>
</gene>
<dbReference type="InterPro" id="IPR025528">
    <property type="entry name" value="BrnA_antitoxin"/>
</dbReference>